<dbReference type="Proteomes" id="UP000032142">
    <property type="component" value="Unassembled WGS sequence"/>
</dbReference>
<reference evidence="2" key="1">
    <citation type="submission" date="2014-09" db="EMBL/GenBank/DDBJ databases">
        <authorList>
            <person name="Mudge J."/>
            <person name="Ramaraj T."/>
            <person name="Lindquist I.E."/>
            <person name="Bharti A.K."/>
            <person name="Sundararajan A."/>
            <person name="Cameron C.T."/>
            <person name="Woodward J.E."/>
            <person name="May G.D."/>
            <person name="Brubaker C."/>
            <person name="Broadhvest J."/>
            <person name="Wilkins T.A."/>
        </authorList>
    </citation>
    <scope>NUCLEOTIDE SEQUENCE</scope>
    <source>
        <strain evidence="2">cv. AKA8401</strain>
    </source>
</reference>
<accession>A0A0B0NI86</accession>
<evidence type="ECO:0000313" key="1">
    <source>
        <dbReference type="EMBL" id="KHG10771.1"/>
    </source>
</evidence>
<organism evidence="1 2">
    <name type="scientific">Gossypium arboreum</name>
    <name type="common">Tree cotton</name>
    <name type="synonym">Gossypium nanking</name>
    <dbReference type="NCBI Taxonomy" id="29729"/>
    <lineage>
        <taxon>Eukaryota</taxon>
        <taxon>Viridiplantae</taxon>
        <taxon>Streptophyta</taxon>
        <taxon>Embryophyta</taxon>
        <taxon>Tracheophyta</taxon>
        <taxon>Spermatophyta</taxon>
        <taxon>Magnoliopsida</taxon>
        <taxon>eudicotyledons</taxon>
        <taxon>Gunneridae</taxon>
        <taxon>Pentapetalae</taxon>
        <taxon>rosids</taxon>
        <taxon>malvids</taxon>
        <taxon>Malvales</taxon>
        <taxon>Malvaceae</taxon>
        <taxon>Malvoideae</taxon>
        <taxon>Gossypium</taxon>
    </lineage>
</organism>
<dbReference type="EMBL" id="KN394566">
    <property type="protein sequence ID" value="KHG10771.1"/>
    <property type="molecule type" value="Genomic_DNA"/>
</dbReference>
<evidence type="ECO:0000313" key="2">
    <source>
        <dbReference type="Proteomes" id="UP000032142"/>
    </source>
</evidence>
<sequence length="12" mass="1514">MHHLYHSLLIHI</sequence>
<keyword evidence="2" id="KW-1185">Reference proteome</keyword>
<name>A0A0B0NI86_GOSAR</name>
<protein>
    <submittedName>
        <fullName evidence="1">Uncharacterized protein</fullName>
    </submittedName>
</protein>
<gene>
    <name evidence="1" type="ORF">F383_08182</name>
</gene>
<proteinExistence type="predicted"/>